<evidence type="ECO:0000256" key="5">
    <source>
        <dbReference type="ARBA" id="ARBA00023136"/>
    </source>
</evidence>
<evidence type="ECO:0000256" key="4">
    <source>
        <dbReference type="ARBA" id="ARBA00022989"/>
    </source>
</evidence>
<reference evidence="11" key="1">
    <citation type="submission" date="2014-09" db="EMBL/GenBank/DDBJ databases">
        <title>Genome sequence of the luminous mushroom Mycena chlorophos for searching fungal bioluminescence genes.</title>
        <authorList>
            <person name="Tanaka Y."/>
            <person name="Kasuga D."/>
            <person name="Oba Y."/>
            <person name="Hase S."/>
            <person name="Sato K."/>
            <person name="Oba Y."/>
            <person name="Sakakibara Y."/>
        </authorList>
    </citation>
    <scope>NUCLEOTIDE SEQUENCE</scope>
</reference>
<keyword evidence="4 8" id="KW-1133">Transmembrane helix</keyword>
<feature type="region of interest" description="Disordered" evidence="7">
    <location>
        <begin position="606"/>
        <end position="665"/>
    </location>
</feature>
<evidence type="ECO:0000256" key="8">
    <source>
        <dbReference type="SAM" id="Phobius"/>
    </source>
</evidence>
<proteinExistence type="inferred from homology"/>
<evidence type="ECO:0000256" key="1">
    <source>
        <dbReference type="ARBA" id="ARBA00004141"/>
    </source>
</evidence>
<feature type="compositionally biased region" description="Low complexity" evidence="7">
    <location>
        <begin position="627"/>
        <end position="644"/>
    </location>
</feature>
<evidence type="ECO:0008006" key="13">
    <source>
        <dbReference type="Google" id="ProtNLM"/>
    </source>
</evidence>
<keyword evidence="3 8" id="KW-0812">Transmembrane</keyword>
<evidence type="ECO:0000256" key="3">
    <source>
        <dbReference type="ARBA" id="ARBA00022692"/>
    </source>
</evidence>
<evidence type="ECO:0000256" key="7">
    <source>
        <dbReference type="SAM" id="MobiDB-lite"/>
    </source>
</evidence>
<evidence type="ECO:0000313" key="11">
    <source>
        <dbReference type="EMBL" id="GAT55483.1"/>
    </source>
</evidence>
<dbReference type="InterPro" id="IPR001727">
    <property type="entry name" value="GDT1-like"/>
</dbReference>
<comment type="similarity">
    <text evidence="2">Belongs to the GDT1 family.</text>
</comment>
<accession>A0ABQ0LWL6</accession>
<dbReference type="PANTHER" id="PTHR12608:SF1">
    <property type="entry name" value="TRANSMEMBRANE PROTEIN 165"/>
    <property type="match status" value="1"/>
</dbReference>
<feature type="region of interest" description="Disordered" evidence="7">
    <location>
        <begin position="134"/>
        <end position="154"/>
    </location>
</feature>
<evidence type="ECO:0000313" key="12">
    <source>
        <dbReference type="Proteomes" id="UP000815677"/>
    </source>
</evidence>
<dbReference type="Pfam" id="PF23647">
    <property type="entry name" value="TRAPPC13_M"/>
    <property type="match status" value="1"/>
</dbReference>
<feature type="transmembrane region" description="Helical" evidence="8">
    <location>
        <begin position="18"/>
        <end position="37"/>
    </location>
</feature>
<dbReference type="InterPro" id="IPR049555">
    <property type="entry name" value="GDT1-like_CS"/>
</dbReference>
<organism evidence="11 12">
    <name type="scientific">Mycena chlorophos</name>
    <name type="common">Agaric fungus</name>
    <name type="synonym">Agaricus chlorophos</name>
    <dbReference type="NCBI Taxonomy" id="658473"/>
    <lineage>
        <taxon>Eukaryota</taxon>
        <taxon>Fungi</taxon>
        <taxon>Dikarya</taxon>
        <taxon>Basidiomycota</taxon>
        <taxon>Agaricomycotina</taxon>
        <taxon>Agaricomycetes</taxon>
        <taxon>Agaricomycetidae</taxon>
        <taxon>Agaricales</taxon>
        <taxon>Marasmiineae</taxon>
        <taxon>Mycenaceae</taxon>
        <taxon>Mycena</taxon>
    </lineage>
</organism>
<feature type="transmembrane region" description="Helical" evidence="8">
    <location>
        <begin position="44"/>
        <end position="64"/>
    </location>
</feature>
<dbReference type="PROSITE" id="PS01214">
    <property type="entry name" value="UPF0016"/>
    <property type="match status" value="1"/>
</dbReference>
<dbReference type="InterPro" id="IPR055429">
    <property type="entry name" value="TRAPPC13_M"/>
</dbReference>
<feature type="coiled-coil region" evidence="6">
    <location>
        <begin position="96"/>
        <end position="123"/>
    </location>
</feature>
<feature type="transmembrane region" description="Helical" evidence="8">
    <location>
        <begin position="234"/>
        <end position="251"/>
    </location>
</feature>
<feature type="compositionally biased region" description="Polar residues" evidence="7">
    <location>
        <begin position="649"/>
        <end position="658"/>
    </location>
</feature>
<feature type="transmembrane region" description="Helical" evidence="8">
    <location>
        <begin position="163"/>
        <end position="181"/>
    </location>
</feature>
<evidence type="ECO:0000256" key="6">
    <source>
        <dbReference type="SAM" id="Coils"/>
    </source>
</evidence>
<dbReference type="Proteomes" id="UP000815677">
    <property type="component" value="Unassembled WGS sequence"/>
</dbReference>
<evidence type="ECO:0000256" key="2">
    <source>
        <dbReference type="ARBA" id="ARBA00009190"/>
    </source>
</evidence>
<sequence>MSAATQEEGAFQALFNSFAMIIASEIGDKTFLIAAILAMRHPRFVVFCGAFGSLVVMSILSAEMGHILPTLIPKKWTQAAAAALFLVFGGKMLMEGRAMKAGNDKIQEEMKEAEEEIEGDDAVNENGPGAIPLEDLEAGTADTAPTTPKTSSSRSALEGARNFCSFFLGPVFVQAFVLTFLGEWGDRSQIATIALGAAHNVYFVTAGTIFGHSCCTALAVIGGRYVSTKISVKHVTLGGSFLFLLFGFIYIETHLLPSAAMTDTQSGGSGHLLSLKVMRVSRPSLASAWQPFYSSSPSFSAHSTASILSLQGQTPLPGHPKTLRDLHVSELLTLPASFGKIELGETFSSCLCVNNEAQADVDGVYLKVEMQTASSKVLLGEFGGAETTLRVGDALEDAVVHHEVKELGQHVLACTVTYRLPAGSRAHALVDDGTDPNVQSFRKFYKFAVTNPLSVKTKVHVPRAPSALLSRTEREKIFLEVHIQNLTTESLWFERMRFEAAEGWDALDANVIDVDKEIQSDQDATENSIFSGSMSLMQPQDMRQYIYILSRPPTVLTPPTNAPGSVIPLGRLDISWRLSYGEPGRLLTSMLSRKIPLISPPMVQPAPALPPHLKRGSVASGPNRPHSPQMSMSRPDSPSRPGSPFRNRPPSSVVSRAQTPPPHMHQASVMVSDVETSLFVREIPHDEIRLQKPFKIALTLVVSAPVAPGRKRSLRFAVQHLQPPRTLLPAISQQQQPPPAPEPPYSPRITSPGFATPSPMSATFNVHLAHQKLVQVASPSAPGTAATARLPVLPEVLDPETWALPPPFFDGADELSHVSDKPGALFCGASALVLDPIELVGDVPAEDEEDDSKGKIAPVDGSREFELQYMPVLTGFTPVGGLRAILLEDKYVGGEDDKLLLSRAEPKILKQWDVVAEIWVST</sequence>
<keyword evidence="5 8" id="KW-0472">Membrane</keyword>
<comment type="subcellular location">
    <subcellularLocation>
        <location evidence="1">Membrane</location>
        <topology evidence="1">Multi-pass membrane protein</topology>
    </subcellularLocation>
</comment>
<keyword evidence="12" id="KW-1185">Reference proteome</keyword>
<dbReference type="Pfam" id="PF06159">
    <property type="entry name" value="TRAPPC13_N"/>
    <property type="match status" value="1"/>
</dbReference>
<evidence type="ECO:0000259" key="9">
    <source>
        <dbReference type="Pfam" id="PF06159"/>
    </source>
</evidence>
<dbReference type="InterPro" id="IPR055427">
    <property type="entry name" value="TRAPPC13_N"/>
</dbReference>
<feature type="compositionally biased region" description="Polar residues" evidence="7">
    <location>
        <begin position="143"/>
        <end position="154"/>
    </location>
</feature>
<protein>
    <recommendedName>
        <fullName evidence="13">DUF974-domain-containing protein</fullName>
    </recommendedName>
</protein>
<feature type="transmembrane region" description="Helical" evidence="8">
    <location>
        <begin position="201"/>
        <end position="222"/>
    </location>
</feature>
<feature type="domain" description="Trafficking protein particle complex subunit 13 N-terminal" evidence="9">
    <location>
        <begin position="271"/>
        <end position="449"/>
    </location>
</feature>
<name>A0ABQ0LWL6_MYCCL</name>
<dbReference type="Pfam" id="PF01169">
    <property type="entry name" value="GDT1"/>
    <property type="match status" value="2"/>
</dbReference>
<evidence type="ECO:0000259" key="10">
    <source>
        <dbReference type="Pfam" id="PF23647"/>
    </source>
</evidence>
<dbReference type="EMBL" id="DF849025">
    <property type="protein sequence ID" value="GAT55483.1"/>
    <property type="molecule type" value="Genomic_DNA"/>
</dbReference>
<dbReference type="PANTHER" id="PTHR12608">
    <property type="entry name" value="TRANSMEMBRANE PROTEIN HTP-1 RELATED"/>
    <property type="match status" value="1"/>
</dbReference>
<feature type="domain" description="Trafficking protein particle complex subunit 13 middle" evidence="10">
    <location>
        <begin position="453"/>
        <end position="596"/>
    </location>
</feature>
<gene>
    <name evidence="11" type="ORF">MCHLO_12245</name>
</gene>
<keyword evidence="6" id="KW-0175">Coiled coil</keyword>
<feature type="transmembrane region" description="Helical" evidence="8">
    <location>
        <begin position="76"/>
        <end position="94"/>
    </location>
</feature>